<sequence>MKIKHTILVGEPMGLFIADELGKLEDVNHFSFTTCGAELNVAIGMKRLGHDVSYMTKLGNDPFGARIVNHIKELGISTDLIQFSPEHPTGFMFKSMVTDGDPSIFYFRKGSAASTLNAEDVAALDFSSYSAVHVTGITPALSETARKAVFALAKIAREQNLQFSFDPNLRLQLWPDHQLMAQCINSLAFQSDLFLPGVNEAKLLMGEVEPEKIATYYLDGGAKAVVVKLGAKGAYYATRETQGYVPGFHVEHIVDTVGAGDGFAAGVLTGLEEGLSLEKAVRRGCAIGAIQLMSKGDNDGLPSREELERFMAGEPTWRVI</sequence>
<dbReference type="InterPro" id="IPR050306">
    <property type="entry name" value="PfkB_Carbo_kinase"/>
</dbReference>
<dbReference type="PROSITE" id="PS00584">
    <property type="entry name" value="PFKB_KINASES_2"/>
    <property type="match status" value="1"/>
</dbReference>
<proteinExistence type="inferred from homology"/>
<dbReference type="GO" id="GO:0005524">
    <property type="term" value="F:ATP binding"/>
    <property type="evidence" value="ECO:0007669"/>
    <property type="project" value="UniProtKB-KW"/>
</dbReference>
<evidence type="ECO:0000259" key="6">
    <source>
        <dbReference type="Pfam" id="PF00294"/>
    </source>
</evidence>
<evidence type="ECO:0000256" key="2">
    <source>
        <dbReference type="ARBA" id="ARBA00022679"/>
    </source>
</evidence>
<dbReference type="PANTHER" id="PTHR43085:SF1">
    <property type="entry name" value="PSEUDOURIDINE KINASE-RELATED"/>
    <property type="match status" value="1"/>
</dbReference>
<keyword evidence="4 7" id="KW-0418">Kinase</keyword>
<evidence type="ECO:0000313" key="8">
    <source>
        <dbReference type="Proteomes" id="UP000679848"/>
    </source>
</evidence>
<keyword evidence="2" id="KW-0808">Transferase</keyword>
<dbReference type="InterPro" id="IPR029056">
    <property type="entry name" value="Ribokinase-like"/>
</dbReference>
<dbReference type="InterPro" id="IPR011611">
    <property type="entry name" value="PfkB_dom"/>
</dbReference>
<dbReference type="Pfam" id="PF00294">
    <property type="entry name" value="PfkB"/>
    <property type="match status" value="1"/>
</dbReference>
<dbReference type="PANTHER" id="PTHR43085">
    <property type="entry name" value="HEXOKINASE FAMILY MEMBER"/>
    <property type="match status" value="1"/>
</dbReference>
<evidence type="ECO:0000256" key="1">
    <source>
        <dbReference type="ARBA" id="ARBA00010688"/>
    </source>
</evidence>
<protein>
    <submittedName>
        <fullName evidence="7">2-keto-3-deoxygluconate kinase</fullName>
    </submittedName>
</protein>
<dbReference type="RefSeq" id="WP_213542848.1">
    <property type="nucleotide sequence ID" value="NZ_AP023420.1"/>
</dbReference>
<accession>A0A810QC40</accession>
<dbReference type="Gene3D" id="3.40.1190.20">
    <property type="match status" value="1"/>
</dbReference>
<keyword evidence="8" id="KW-1185">Reference proteome</keyword>
<comment type="similarity">
    <text evidence="1">Belongs to the carbohydrate kinase PfkB family.</text>
</comment>
<evidence type="ECO:0000256" key="4">
    <source>
        <dbReference type="ARBA" id="ARBA00022777"/>
    </source>
</evidence>
<name>A0A810QC40_9FIRM</name>
<evidence type="ECO:0000256" key="5">
    <source>
        <dbReference type="ARBA" id="ARBA00022840"/>
    </source>
</evidence>
<keyword evidence="3" id="KW-0547">Nucleotide-binding</keyword>
<feature type="domain" description="Carbohydrate kinase PfkB" evidence="6">
    <location>
        <begin position="9"/>
        <end position="303"/>
    </location>
</feature>
<keyword evidence="5" id="KW-0067">ATP-binding</keyword>
<dbReference type="AlphaFoldDB" id="A0A810QC40"/>
<dbReference type="CDD" id="cd01166">
    <property type="entry name" value="KdgK"/>
    <property type="match status" value="1"/>
</dbReference>
<dbReference type="SUPFAM" id="SSF53613">
    <property type="entry name" value="Ribokinase-like"/>
    <property type="match status" value="1"/>
</dbReference>
<organism evidence="7 8">
    <name type="scientific">Pusillibacter faecalis</name>
    <dbReference type="NCBI Taxonomy" id="2714358"/>
    <lineage>
        <taxon>Bacteria</taxon>
        <taxon>Bacillati</taxon>
        <taxon>Bacillota</taxon>
        <taxon>Clostridia</taxon>
        <taxon>Eubacteriales</taxon>
        <taxon>Oscillospiraceae</taxon>
        <taxon>Pusillibacter</taxon>
    </lineage>
</organism>
<dbReference type="EMBL" id="AP023420">
    <property type="protein sequence ID" value="BCK83742.1"/>
    <property type="molecule type" value="Genomic_DNA"/>
</dbReference>
<evidence type="ECO:0000256" key="3">
    <source>
        <dbReference type="ARBA" id="ARBA00022741"/>
    </source>
</evidence>
<dbReference type="InterPro" id="IPR002173">
    <property type="entry name" value="Carboh/pur_kinase_PfkB_CS"/>
</dbReference>
<dbReference type="Proteomes" id="UP000679848">
    <property type="component" value="Chromosome"/>
</dbReference>
<gene>
    <name evidence="7" type="primary">kdgK</name>
    <name evidence="7" type="ORF">MM59RIKEN_10610</name>
</gene>
<evidence type="ECO:0000313" key="7">
    <source>
        <dbReference type="EMBL" id="BCK83742.1"/>
    </source>
</evidence>
<dbReference type="KEGG" id="pfaa:MM59RIKEN_10610"/>
<dbReference type="GO" id="GO:0016301">
    <property type="term" value="F:kinase activity"/>
    <property type="evidence" value="ECO:0007669"/>
    <property type="project" value="UniProtKB-KW"/>
</dbReference>
<reference evidence="7" key="1">
    <citation type="submission" date="2020-09" db="EMBL/GenBank/DDBJ databases">
        <title>New species isolated from human feces.</title>
        <authorList>
            <person name="Kitahara M."/>
            <person name="Shigeno Y."/>
            <person name="Shime M."/>
            <person name="Matsumoto Y."/>
            <person name="Nakamura S."/>
            <person name="Motooka D."/>
            <person name="Fukuoka S."/>
            <person name="Nishikawa H."/>
            <person name="Benno Y."/>
        </authorList>
    </citation>
    <scope>NUCLEOTIDE SEQUENCE</scope>
    <source>
        <strain evidence="7">MM59</strain>
    </source>
</reference>